<dbReference type="Proteomes" id="UP001143856">
    <property type="component" value="Unassembled WGS sequence"/>
</dbReference>
<organism evidence="1 2">
    <name type="scientific">Xylaria curta</name>
    <dbReference type="NCBI Taxonomy" id="42375"/>
    <lineage>
        <taxon>Eukaryota</taxon>
        <taxon>Fungi</taxon>
        <taxon>Dikarya</taxon>
        <taxon>Ascomycota</taxon>
        <taxon>Pezizomycotina</taxon>
        <taxon>Sordariomycetes</taxon>
        <taxon>Xylariomycetidae</taxon>
        <taxon>Xylariales</taxon>
        <taxon>Xylariaceae</taxon>
        <taxon>Xylaria</taxon>
    </lineage>
</organism>
<comment type="caution">
    <text evidence="1">The sequence shown here is derived from an EMBL/GenBank/DDBJ whole genome shotgun (WGS) entry which is preliminary data.</text>
</comment>
<dbReference type="EMBL" id="JAPDGR010003322">
    <property type="protein sequence ID" value="KAJ2971688.1"/>
    <property type="molecule type" value="Genomic_DNA"/>
</dbReference>
<evidence type="ECO:0000313" key="2">
    <source>
        <dbReference type="Proteomes" id="UP001143856"/>
    </source>
</evidence>
<name>A0ACC1MZR0_9PEZI</name>
<protein>
    <submittedName>
        <fullName evidence="1">Uncharacterized protein</fullName>
    </submittedName>
</protein>
<proteinExistence type="predicted"/>
<sequence length="132" mass="14773">MSIYFRQTSSSSDPTSTTEAVRNMLPLAQQPHSSIKNEHPAPPPEEGERIVTIDMKNVHSDAILSEFIAKTGATVVNPSPDELVEMRQVEELEERAAVDRAIVKRYIDDKRREERMSALAKQEAEAIKAANQ</sequence>
<keyword evidence="2" id="KW-1185">Reference proteome</keyword>
<reference evidence="1" key="1">
    <citation type="submission" date="2022-10" db="EMBL/GenBank/DDBJ databases">
        <title>Genome Sequence of Xylaria curta.</title>
        <authorList>
            <person name="Buettner E."/>
        </authorList>
    </citation>
    <scope>NUCLEOTIDE SEQUENCE</scope>
    <source>
        <strain evidence="1">Babe10</strain>
    </source>
</reference>
<gene>
    <name evidence="1" type="ORF">NUW58_g9346</name>
</gene>
<accession>A0ACC1MZR0</accession>
<evidence type="ECO:0000313" key="1">
    <source>
        <dbReference type="EMBL" id="KAJ2971688.1"/>
    </source>
</evidence>